<dbReference type="PANTHER" id="PTHR30329:SF21">
    <property type="entry name" value="LIPOPROTEIN YIAD-RELATED"/>
    <property type="match status" value="1"/>
</dbReference>
<evidence type="ECO:0000256" key="1">
    <source>
        <dbReference type="ARBA" id="ARBA00004162"/>
    </source>
</evidence>
<name>A0A4R9BMW5_9MICO</name>
<dbReference type="Proteomes" id="UP000298468">
    <property type="component" value="Unassembled WGS sequence"/>
</dbReference>
<dbReference type="PANTHER" id="PTHR30329">
    <property type="entry name" value="STATOR ELEMENT OF FLAGELLAR MOTOR COMPLEX"/>
    <property type="match status" value="1"/>
</dbReference>
<evidence type="ECO:0000256" key="4">
    <source>
        <dbReference type="ARBA" id="ARBA00022692"/>
    </source>
</evidence>
<evidence type="ECO:0000256" key="9">
    <source>
        <dbReference type="SAM" id="Phobius"/>
    </source>
</evidence>
<keyword evidence="3" id="KW-1003">Cell membrane</keyword>
<evidence type="ECO:0000256" key="8">
    <source>
        <dbReference type="SAM" id="MobiDB-lite"/>
    </source>
</evidence>
<keyword evidence="6 7" id="KW-0472">Membrane</keyword>
<feature type="transmembrane region" description="Helical" evidence="9">
    <location>
        <begin position="28"/>
        <end position="48"/>
    </location>
</feature>
<dbReference type="Pfam" id="PF13677">
    <property type="entry name" value="MotB_plug"/>
    <property type="match status" value="1"/>
</dbReference>
<dbReference type="AlphaFoldDB" id="A0A4R9BMW5"/>
<organism evidence="11 12">
    <name type="scientific">Cryobacterium lactosi</name>
    <dbReference type="NCBI Taxonomy" id="1259202"/>
    <lineage>
        <taxon>Bacteria</taxon>
        <taxon>Bacillati</taxon>
        <taxon>Actinomycetota</taxon>
        <taxon>Actinomycetes</taxon>
        <taxon>Micrococcales</taxon>
        <taxon>Microbacteriaceae</taxon>
        <taxon>Cryobacterium</taxon>
    </lineage>
</organism>
<reference evidence="11 12" key="1">
    <citation type="submission" date="2019-03" db="EMBL/GenBank/DDBJ databases">
        <title>Genomics of glacier-inhabiting Cryobacterium strains.</title>
        <authorList>
            <person name="Liu Q."/>
            <person name="Xin Y.-H."/>
        </authorList>
    </citation>
    <scope>NUCLEOTIDE SEQUENCE [LARGE SCALE GENOMIC DNA]</scope>
    <source>
        <strain evidence="11 12">Sr59</strain>
    </source>
</reference>
<proteinExistence type="inferred from homology"/>
<sequence>MSGRGRGRRRGLEEEHEEHVDERWMASYMDMVTVLMCMFIVLFAMSTVDQAKFVQLKNSLATGFGAVDVGKIDTAEGIVVPADLVDTPAVNQDVGLTDLDLAIAEVDDLTAVQEAMQAALTAVGLDALVEYTIDERGLSVGLVGSETFFEPNVATLSSQAVSVLDIIGPVLAGTQREVSVEGHADRHGVTINYPTDWELSSARATQVLRHLVERTGVAQERIGAIGYGSARPVDTGDDLAAMARNRRVDVVLLSNQPDSVRALIPSVLDGTAVPDQPAPTDSTAVHSTPKDSKTKDSTPATGGDTSAVTSGH</sequence>
<evidence type="ECO:0000256" key="6">
    <source>
        <dbReference type="ARBA" id="ARBA00023136"/>
    </source>
</evidence>
<evidence type="ECO:0000256" key="2">
    <source>
        <dbReference type="ARBA" id="ARBA00008914"/>
    </source>
</evidence>
<dbReference type="InterPro" id="IPR036737">
    <property type="entry name" value="OmpA-like_sf"/>
</dbReference>
<evidence type="ECO:0000313" key="12">
    <source>
        <dbReference type="Proteomes" id="UP000298468"/>
    </source>
</evidence>
<protein>
    <recommendedName>
        <fullName evidence="10">OmpA-like domain-containing protein</fullName>
    </recommendedName>
</protein>
<dbReference type="OrthoDB" id="9815217at2"/>
<dbReference type="GO" id="GO:0005886">
    <property type="term" value="C:plasma membrane"/>
    <property type="evidence" value="ECO:0007669"/>
    <property type="project" value="UniProtKB-SubCell"/>
</dbReference>
<evidence type="ECO:0000256" key="3">
    <source>
        <dbReference type="ARBA" id="ARBA00022475"/>
    </source>
</evidence>
<keyword evidence="4 9" id="KW-0812">Transmembrane</keyword>
<accession>A0A4R9BMW5</accession>
<dbReference type="PROSITE" id="PS51123">
    <property type="entry name" value="OMPA_2"/>
    <property type="match status" value="1"/>
</dbReference>
<evidence type="ECO:0000256" key="5">
    <source>
        <dbReference type="ARBA" id="ARBA00022989"/>
    </source>
</evidence>
<dbReference type="SUPFAM" id="SSF103088">
    <property type="entry name" value="OmpA-like"/>
    <property type="match status" value="1"/>
</dbReference>
<dbReference type="CDD" id="cd07185">
    <property type="entry name" value="OmpA_C-like"/>
    <property type="match status" value="1"/>
</dbReference>
<gene>
    <name evidence="11" type="ORF">E3T61_16030</name>
</gene>
<dbReference type="Pfam" id="PF00691">
    <property type="entry name" value="OmpA"/>
    <property type="match status" value="1"/>
</dbReference>
<feature type="domain" description="OmpA-like" evidence="10">
    <location>
        <begin position="136"/>
        <end position="256"/>
    </location>
</feature>
<feature type="region of interest" description="Disordered" evidence="8">
    <location>
        <begin position="270"/>
        <end position="312"/>
    </location>
</feature>
<evidence type="ECO:0000256" key="7">
    <source>
        <dbReference type="PROSITE-ProRule" id="PRU00473"/>
    </source>
</evidence>
<feature type="compositionally biased region" description="Polar residues" evidence="8">
    <location>
        <begin position="297"/>
        <end position="312"/>
    </location>
</feature>
<dbReference type="EMBL" id="SOHM01000031">
    <property type="protein sequence ID" value="TFD87318.1"/>
    <property type="molecule type" value="Genomic_DNA"/>
</dbReference>
<dbReference type="RefSeq" id="WP_134641798.1">
    <property type="nucleotide sequence ID" value="NZ_SOHM01000031.1"/>
</dbReference>
<comment type="similarity">
    <text evidence="2">Belongs to the MotB family.</text>
</comment>
<dbReference type="InterPro" id="IPR050330">
    <property type="entry name" value="Bact_OuterMem_StrucFunc"/>
</dbReference>
<keyword evidence="12" id="KW-1185">Reference proteome</keyword>
<comment type="subcellular location">
    <subcellularLocation>
        <location evidence="1">Cell membrane</location>
        <topology evidence="1">Single-pass membrane protein</topology>
    </subcellularLocation>
</comment>
<dbReference type="InterPro" id="IPR025713">
    <property type="entry name" value="MotB-like_N_dom"/>
</dbReference>
<dbReference type="InterPro" id="IPR006665">
    <property type="entry name" value="OmpA-like"/>
</dbReference>
<evidence type="ECO:0000259" key="10">
    <source>
        <dbReference type="PROSITE" id="PS51123"/>
    </source>
</evidence>
<comment type="caution">
    <text evidence="11">The sequence shown here is derived from an EMBL/GenBank/DDBJ whole genome shotgun (WGS) entry which is preliminary data.</text>
</comment>
<evidence type="ECO:0000313" key="11">
    <source>
        <dbReference type="EMBL" id="TFD87318.1"/>
    </source>
</evidence>
<dbReference type="Gene3D" id="3.30.1330.60">
    <property type="entry name" value="OmpA-like domain"/>
    <property type="match status" value="1"/>
</dbReference>
<keyword evidence="5 9" id="KW-1133">Transmembrane helix</keyword>